<comment type="caution">
    <text evidence="2">The sequence shown here is derived from an EMBL/GenBank/DDBJ whole genome shotgun (WGS) entry which is preliminary data.</text>
</comment>
<evidence type="ECO:0000313" key="3">
    <source>
        <dbReference type="Proteomes" id="UP000077245"/>
    </source>
</evidence>
<feature type="domain" description="Transposase IS4-like" evidence="1">
    <location>
        <begin position="17"/>
        <end position="74"/>
    </location>
</feature>
<dbReference type="GO" id="GO:0003677">
    <property type="term" value="F:DNA binding"/>
    <property type="evidence" value="ECO:0007669"/>
    <property type="project" value="InterPro"/>
</dbReference>
<proteinExistence type="predicted"/>
<sequence>MENTFQSKLLDKDYKIDYSTSKGYYAGFQMTITIDHDSLKPLPILIHPGSPHDTKMFDEIMFELQRRRILRKGQLIS</sequence>
<accession>A0A166DVE6</accession>
<dbReference type="RefSeq" id="WP_157077483.1">
    <property type="nucleotide sequence ID" value="NZ_LWMV01000021.1"/>
</dbReference>
<organism evidence="2 3">
    <name type="scientific">Methanobrevibacter curvatus</name>
    <dbReference type="NCBI Taxonomy" id="49547"/>
    <lineage>
        <taxon>Archaea</taxon>
        <taxon>Methanobacteriati</taxon>
        <taxon>Methanobacteriota</taxon>
        <taxon>Methanomada group</taxon>
        <taxon>Methanobacteria</taxon>
        <taxon>Methanobacteriales</taxon>
        <taxon>Methanobacteriaceae</taxon>
        <taxon>Methanobrevibacter</taxon>
    </lineage>
</organism>
<dbReference type="EMBL" id="LWMV01000021">
    <property type="protein sequence ID" value="KZX15992.1"/>
    <property type="molecule type" value="Genomic_DNA"/>
</dbReference>
<reference evidence="2 3" key="1">
    <citation type="submission" date="2016-04" db="EMBL/GenBank/DDBJ databases">
        <title>Genome sequence of Methanobrevibacter curvatus DSM 11111.</title>
        <authorList>
            <person name="Poehlein A."/>
            <person name="Seedorf H."/>
            <person name="Daniel R."/>
        </authorList>
    </citation>
    <scope>NUCLEOTIDE SEQUENCE [LARGE SCALE GENOMIC DNA]</scope>
    <source>
        <strain evidence="2 3">DSM 11111</strain>
    </source>
</reference>
<dbReference type="AlphaFoldDB" id="A0A166DVE6"/>
<name>A0A166DVE6_9EURY</name>
<gene>
    <name evidence="2" type="ORF">MBCUR_01700</name>
</gene>
<dbReference type="GO" id="GO:0004803">
    <property type="term" value="F:transposase activity"/>
    <property type="evidence" value="ECO:0007669"/>
    <property type="project" value="InterPro"/>
</dbReference>
<dbReference type="STRING" id="49547.MBCUR_01700"/>
<protein>
    <recommendedName>
        <fullName evidence="1">Transposase IS4-like domain-containing protein</fullName>
    </recommendedName>
</protein>
<evidence type="ECO:0000313" key="2">
    <source>
        <dbReference type="EMBL" id="KZX15992.1"/>
    </source>
</evidence>
<dbReference type="InterPro" id="IPR002559">
    <property type="entry name" value="Transposase_11"/>
</dbReference>
<evidence type="ECO:0000259" key="1">
    <source>
        <dbReference type="Pfam" id="PF01609"/>
    </source>
</evidence>
<dbReference type="Pfam" id="PF01609">
    <property type="entry name" value="DDE_Tnp_1"/>
    <property type="match status" value="1"/>
</dbReference>
<dbReference type="Proteomes" id="UP000077245">
    <property type="component" value="Unassembled WGS sequence"/>
</dbReference>
<dbReference type="GO" id="GO:0006313">
    <property type="term" value="P:DNA transposition"/>
    <property type="evidence" value="ECO:0007669"/>
    <property type="project" value="InterPro"/>
</dbReference>
<dbReference type="OrthoDB" id="76296at2157"/>
<keyword evidence="3" id="KW-1185">Reference proteome</keyword>